<dbReference type="PATRIC" id="fig|587753.10.peg.471"/>
<dbReference type="KEGG" id="pcz:PCL1606_04700"/>
<gene>
    <name evidence="1" type="ORF">PCL1606_04700</name>
</gene>
<accession>A0A0D5XSU8</accession>
<name>A0A0D5XSU8_9PSED</name>
<organism evidence="1 2">
    <name type="scientific">Pseudomonas chlororaphis</name>
    <dbReference type="NCBI Taxonomy" id="587753"/>
    <lineage>
        <taxon>Bacteria</taxon>
        <taxon>Pseudomonadati</taxon>
        <taxon>Pseudomonadota</taxon>
        <taxon>Gammaproteobacteria</taxon>
        <taxon>Pseudomonadales</taxon>
        <taxon>Pseudomonadaceae</taxon>
        <taxon>Pseudomonas</taxon>
    </lineage>
</organism>
<reference evidence="1 2" key="1">
    <citation type="journal article" date="2015" name="Mol. Plant Microbe Interact.">
        <title>Comparative Genomic Analysis of Pseudomonas chlororaphis PCL1606 Reveals New Insight into Antifungal Compounds Involved in Biocontrol.</title>
        <authorList>
            <person name="Calderon C.E."/>
            <person name="Ramos C."/>
            <person name="de Vicente A."/>
            <person name="Cazorla F.M."/>
        </authorList>
    </citation>
    <scope>NUCLEOTIDE SEQUENCE [LARGE SCALE GENOMIC DNA]</scope>
    <source>
        <strain evidence="1 2">PCL1606</strain>
    </source>
</reference>
<dbReference type="AlphaFoldDB" id="A0A0D5XSU8"/>
<dbReference type="Proteomes" id="UP000032748">
    <property type="component" value="Chromosome"/>
</dbReference>
<evidence type="ECO:0000313" key="2">
    <source>
        <dbReference type="Proteomes" id="UP000032748"/>
    </source>
</evidence>
<sequence>MLRTIFVAAQPSHSDDFGNALERISLDTSSYSLSPFR</sequence>
<proteinExistence type="predicted"/>
<evidence type="ECO:0000313" key="1">
    <source>
        <dbReference type="EMBL" id="AKA21925.1"/>
    </source>
</evidence>
<dbReference type="EMBL" id="CP011110">
    <property type="protein sequence ID" value="AKA21925.1"/>
    <property type="molecule type" value="Genomic_DNA"/>
</dbReference>
<protein>
    <submittedName>
        <fullName evidence="1">Uncharacterized protein</fullName>
    </submittedName>
</protein>